<evidence type="ECO:0000256" key="1">
    <source>
        <dbReference type="ARBA" id="ARBA00004141"/>
    </source>
</evidence>
<sequence>MQFVKFCIIGISNALVYYFTYAGGLYAFRENSILTDFDYLVAHIIGFSFCVYWGFCINRRFVFNEGKVEYAKSLLRFYIIYTFTGFILNAILLYLWNRVGISAYIAPIINVIFTTPINFIMSKLWAFGEKI</sequence>
<comment type="subcellular location">
    <subcellularLocation>
        <location evidence="1">Membrane</location>
        <topology evidence="1">Multi-pass membrane protein</topology>
    </subcellularLocation>
</comment>
<evidence type="ECO:0000259" key="7">
    <source>
        <dbReference type="Pfam" id="PF04138"/>
    </source>
</evidence>
<dbReference type="AlphaFoldDB" id="A0A1H4A9X2"/>
<dbReference type="GO" id="GO:0005886">
    <property type="term" value="C:plasma membrane"/>
    <property type="evidence" value="ECO:0007669"/>
    <property type="project" value="TreeGrafter"/>
</dbReference>
<feature type="transmembrane region" description="Helical" evidence="6">
    <location>
        <begin position="7"/>
        <end position="28"/>
    </location>
</feature>
<comment type="similarity">
    <text evidence="2">Belongs to the GtrA family.</text>
</comment>
<evidence type="ECO:0000313" key="8">
    <source>
        <dbReference type="EMBL" id="SEA32481.1"/>
    </source>
</evidence>
<dbReference type="OrthoDB" id="9812049at2"/>
<dbReference type="InterPro" id="IPR007267">
    <property type="entry name" value="GtrA_DPMS_TM"/>
</dbReference>
<keyword evidence="5 6" id="KW-0472">Membrane</keyword>
<protein>
    <submittedName>
        <fullName evidence="8">Putative flippase GtrA (Transmembrane translocase of bactoprenol-linked glucose)</fullName>
    </submittedName>
</protein>
<accession>A0A1H4A9X2</accession>
<feature type="transmembrane region" description="Helical" evidence="6">
    <location>
        <begin position="74"/>
        <end position="95"/>
    </location>
</feature>
<gene>
    <name evidence="8" type="ORF">SAMN05660648_02782</name>
</gene>
<keyword evidence="4 6" id="KW-1133">Transmembrane helix</keyword>
<dbReference type="InterPro" id="IPR051401">
    <property type="entry name" value="GtrA_CellWall_Glycosyl"/>
</dbReference>
<evidence type="ECO:0000256" key="3">
    <source>
        <dbReference type="ARBA" id="ARBA00022692"/>
    </source>
</evidence>
<dbReference type="Proteomes" id="UP000183469">
    <property type="component" value="Unassembled WGS sequence"/>
</dbReference>
<feature type="transmembrane region" description="Helical" evidence="6">
    <location>
        <begin position="101"/>
        <end position="121"/>
    </location>
</feature>
<evidence type="ECO:0000256" key="5">
    <source>
        <dbReference type="ARBA" id="ARBA00023136"/>
    </source>
</evidence>
<feature type="transmembrane region" description="Helical" evidence="6">
    <location>
        <begin position="40"/>
        <end position="62"/>
    </location>
</feature>
<organism evidence="8 9">
    <name type="scientific">Selenomonas ruminantium</name>
    <dbReference type="NCBI Taxonomy" id="971"/>
    <lineage>
        <taxon>Bacteria</taxon>
        <taxon>Bacillati</taxon>
        <taxon>Bacillota</taxon>
        <taxon>Negativicutes</taxon>
        <taxon>Selenomonadales</taxon>
        <taxon>Selenomonadaceae</taxon>
        <taxon>Selenomonas</taxon>
    </lineage>
</organism>
<dbReference type="RefSeq" id="WP_074673380.1">
    <property type="nucleotide sequence ID" value="NZ_FNQG01000015.1"/>
</dbReference>
<feature type="domain" description="GtrA/DPMS transmembrane" evidence="7">
    <location>
        <begin position="5"/>
        <end position="127"/>
    </location>
</feature>
<evidence type="ECO:0000313" key="9">
    <source>
        <dbReference type="Proteomes" id="UP000183469"/>
    </source>
</evidence>
<dbReference type="Pfam" id="PF04138">
    <property type="entry name" value="GtrA_DPMS_TM"/>
    <property type="match status" value="1"/>
</dbReference>
<evidence type="ECO:0000256" key="2">
    <source>
        <dbReference type="ARBA" id="ARBA00009399"/>
    </source>
</evidence>
<dbReference type="GO" id="GO:0000271">
    <property type="term" value="P:polysaccharide biosynthetic process"/>
    <property type="evidence" value="ECO:0007669"/>
    <property type="project" value="InterPro"/>
</dbReference>
<evidence type="ECO:0000256" key="4">
    <source>
        <dbReference type="ARBA" id="ARBA00022989"/>
    </source>
</evidence>
<dbReference type="PANTHER" id="PTHR38459">
    <property type="entry name" value="PROPHAGE BACTOPRENOL-LINKED GLUCOSE TRANSLOCASE HOMOLOG"/>
    <property type="match status" value="1"/>
</dbReference>
<reference evidence="8 9" key="1">
    <citation type="submission" date="2016-10" db="EMBL/GenBank/DDBJ databases">
        <authorList>
            <person name="de Groot N.N."/>
        </authorList>
    </citation>
    <scope>NUCLEOTIDE SEQUENCE [LARGE SCALE GENOMIC DNA]</scope>
    <source>
        <strain evidence="8 9">DSM 2872</strain>
    </source>
</reference>
<evidence type="ECO:0000256" key="6">
    <source>
        <dbReference type="SAM" id="Phobius"/>
    </source>
</evidence>
<dbReference type="PANTHER" id="PTHR38459:SF1">
    <property type="entry name" value="PROPHAGE BACTOPRENOL-LINKED GLUCOSE TRANSLOCASE HOMOLOG"/>
    <property type="match status" value="1"/>
</dbReference>
<proteinExistence type="inferred from homology"/>
<keyword evidence="3 6" id="KW-0812">Transmembrane</keyword>
<dbReference type="EMBL" id="FNQG01000015">
    <property type="protein sequence ID" value="SEA32481.1"/>
    <property type="molecule type" value="Genomic_DNA"/>
</dbReference>
<name>A0A1H4A9X2_SELRU</name>